<evidence type="ECO:0000256" key="1">
    <source>
        <dbReference type="ARBA" id="ARBA00022801"/>
    </source>
</evidence>
<sequence length="601" mass="64610">MAERFEAGAPDRGVLADAARLRSLQRVCVGAESDEAFDRFASLVKRLLGVPVALVSLVDGERQFFPGQVGLGEPWGTKRETPLSHSFCQHVVVEGAPKVFPDARRDAQVRDNLAIPDLGVVAYAGMPLTDADGRTLGSLCAIDTRPRAWTADELAILTDLAEACSSELRLRIAREVADEARRHAESAHDQLAMLAEVTEAFASTLDVEEEMRLLAAGVTPRLADWCLVTLVDPNGVVRHVAASHRDAGAAAEVERFAELMATGLGARSAVLAVQRTGQPIRRDGETAEMILARTTNPEMAEIAGRLGYSSFVVVPVAAPASPRVLGSITLVNGPRRAAFTEADERTALDIARRAGLAIDNSRLYRQQRHVAEVLQHSLLTELPTIPGVELHARYLPAQDGAAVGGDWYDAFAQPDGSVMLAVGDVSGHDIEAAATMGQLRNLVRGDAYGRDDEAGHLLTQLDRAIRGLRVPAAATAVLARVRPRADGYDVTFANAGHPPPLLLRPDGTVEIWWVNPEPLLGVVPRLQRATHRRSVPTGSVLLLYTDGLVEDPGHILDEGIARIQDVLRSNAGLPGDELCSLLVEAAARRADDIAFLLIRMQ</sequence>
<dbReference type="InterPro" id="IPR001932">
    <property type="entry name" value="PPM-type_phosphatase-like_dom"/>
</dbReference>
<organism evidence="4 5">
    <name type="scientific">Pseudosporangium ferrugineum</name>
    <dbReference type="NCBI Taxonomy" id="439699"/>
    <lineage>
        <taxon>Bacteria</taxon>
        <taxon>Bacillati</taxon>
        <taxon>Actinomycetota</taxon>
        <taxon>Actinomycetes</taxon>
        <taxon>Micromonosporales</taxon>
        <taxon>Micromonosporaceae</taxon>
        <taxon>Pseudosporangium</taxon>
    </lineage>
</organism>
<accession>A0A2T0S3A1</accession>
<dbReference type="PANTHER" id="PTHR43156">
    <property type="entry name" value="STAGE II SPORULATION PROTEIN E-RELATED"/>
    <property type="match status" value="1"/>
</dbReference>
<dbReference type="SUPFAM" id="SSF81606">
    <property type="entry name" value="PP2C-like"/>
    <property type="match status" value="1"/>
</dbReference>
<dbReference type="EMBL" id="PVZG01000009">
    <property type="protein sequence ID" value="PRY27882.1"/>
    <property type="molecule type" value="Genomic_DNA"/>
</dbReference>
<dbReference type="RefSeq" id="WP_106127999.1">
    <property type="nucleotide sequence ID" value="NZ_PVZG01000009.1"/>
</dbReference>
<dbReference type="Gene3D" id="3.60.40.10">
    <property type="entry name" value="PPM-type phosphatase domain"/>
    <property type="match status" value="1"/>
</dbReference>
<feature type="domain" description="GAF" evidence="2">
    <location>
        <begin position="32"/>
        <end position="178"/>
    </location>
</feature>
<feature type="domain" description="PPM-type phosphatase" evidence="3">
    <location>
        <begin position="385"/>
        <end position="600"/>
    </location>
</feature>
<evidence type="ECO:0000259" key="3">
    <source>
        <dbReference type="SMART" id="SM00331"/>
    </source>
</evidence>
<dbReference type="InterPro" id="IPR052016">
    <property type="entry name" value="Bact_Sigma-Reg"/>
</dbReference>
<dbReference type="GO" id="GO:0016791">
    <property type="term" value="F:phosphatase activity"/>
    <property type="evidence" value="ECO:0007669"/>
    <property type="project" value="TreeGrafter"/>
</dbReference>
<dbReference type="SMART" id="SM00331">
    <property type="entry name" value="PP2C_SIG"/>
    <property type="match status" value="1"/>
</dbReference>
<name>A0A2T0S3A1_9ACTN</name>
<evidence type="ECO:0000313" key="4">
    <source>
        <dbReference type="EMBL" id="PRY27882.1"/>
    </source>
</evidence>
<dbReference type="InterPro" id="IPR036457">
    <property type="entry name" value="PPM-type-like_dom_sf"/>
</dbReference>
<dbReference type="AlphaFoldDB" id="A0A2T0S3A1"/>
<gene>
    <name evidence="4" type="ORF">CLV70_10936</name>
</gene>
<evidence type="ECO:0000313" key="5">
    <source>
        <dbReference type="Proteomes" id="UP000239209"/>
    </source>
</evidence>
<dbReference type="SUPFAM" id="SSF55781">
    <property type="entry name" value="GAF domain-like"/>
    <property type="match status" value="2"/>
</dbReference>
<dbReference type="OrthoDB" id="118142at2"/>
<dbReference type="Proteomes" id="UP000239209">
    <property type="component" value="Unassembled WGS sequence"/>
</dbReference>
<feature type="domain" description="GAF" evidence="2">
    <location>
        <begin position="206"/>
        <end position="368"/>
    </location>
</feature>
<dbReference type="Pfam" id="PF01590">
    <property type="entry name" value="GAF"/>
    <property type="match status" value="2"/>
</dbReference>
<evidence type="ECO:0000259" key="2">
    <source>
        <dbReference type="SMART" id="SM00065"/>
    </source>
</evidence>
<comment type="caution">
    <text evidence="4">The sequence shown here is derived from an EMBL/GenBank/DDBJ whole genome shotgun (WGS) entry which is preliminary data.</text>
</comment>
<protein>
    <submittedName>
        <fullName evidence="4">Serine phosphatase RsbU (Regulator of sigma subunit)</fullName>
    </submittedName>
</protein>
<dbReference type="InterPro" id="IPR029016">
    <property type="entry name" value="GAF-like_dom_sf"/>
</dbReference>
<keyword evidence="5" id="KW-1185">Reference proteome</keyword>
<dbReference type="InterPro" id="IPR003018">
    <property type="entry name" value="GAF"/>
</dbReference>
<proteinExistence type="predicted"/>
<keyword evidence="1" id="KW-0378">Hydrolase</keyword>
<dbReference type="Pfam" id="PF07228">
    <property type="entry name" value="SpoIIE"/>
    <property type="match status" value="1"/>
</dbReference>
<dbReference type="PANTHER" id="PTHR43156:SF2">
    <property type="entry name" value="STAGE II SPORULATION PROTEIN E"/>
    <property type="match status" value="1"/>
</dbReference>
<reference evidence="4 5" key="1">
    <citation type="submission" date="2018-03" db="EMBL/GenBank/DDBJ databases">
        <title>Genomic Encyclopedia of Archaeal and Bacterial Type Strains, Phase II (KMG-II): from individual species to whole genera.</title>
        <authorList>
            <person name="Goeker M."/>
        </authorList>
    </citation>
    <scope>NUCLEOTIDE SEQUENCE [LARGE SCALE GENOMIC DNA]</scope>
    <source>
        <strain evidence="4 5">DSM 45348</strain>
    </source>
</reference>
<dbReference type="SMART" id="SM00065">
    <property type="entry name" value="GAF"/>
    <property type="match status" value="2"/>
</dbReference>
<dbReference type="Gene3D" id="3.30.450.40">
    <property type="match status" value="2"/>
</dbReference>